<dbReference type="HAMAP" id="MF_00179">
    <property type="entry name" value="RibA"/>
    <property type="match status" value="1"/>
</dbReference>
<evidence type="ECO:0000256" key="5">
    <source>
        <dbReference type="ARBA" id="ARBA00022801"/>
    </source>
</evidence>
<dbReference type="Pfam" id="PF00925">
    <property type="entry name" value="GTP_cyclohydro2"/>
    <property type="match status" value="1"/>
</dbReference>
<protein>
    <recommendedName>
        <fullName evidence="9">GTP cyclohydrolase-2</fullName>
        <ecNumber evidence="9">3.5.4.25</ecNumber>
    </recommendedName>
    <alternativeName>
        <fullName evidence="9">GTP cyclohydrolase II</fullName>
    </alternativeName>
</protein>
<comment type="pathway">
    <text evidence="1 9">Cofactor biosynthesis; riboflavin biosynthesis; 5-amino-6-(D-ribitylamino)uracil from GTP: step 1/4.</text>
</comment>
<dbReference type="CDD" id="cd00641">
    <property type="entry name" value="GTP_cyclohydro2"/>
    <property type="match status" value="1"/>
</dbReference>
<evidence type="ECO:0000256" key="9">
    <source>
        <dbReference type="HAMAP-Rule" id="MF_00179"/>
    </source>
</evidence>
<dbReference type="EMBL" id="CP145316">
    <property type="protein sequence ID" value="XAM17857.1"/>
    <property type="molecule type" value="Genomic_DNA"/>
</dbReference>
<accession>A0ABZ3F3W1</accession>
<keyword evidence="6 9" id="KW-0862">Zinc</keyword>
<keyword evidence="4 9" id="KW-0547">Nucleotide-binding</keyword>
<organism evidence="11 12">
    <name type="scientific">Helicobacter mastomyrinus</name>
    <dbReference type="NCBI Taxonomy" id="287948"/>
    <lineage>
        <taxon>Bacteria</taxon>
        <taxon>Pseudomonadati</taxon>
        <taxon>Campylobacterota</taxon>
        <taxon>Epsilonproteobacteria</taxon>
        <taxon>Campylobacterales</taxon>
        <taxon>Helicobacteraceae</taxon>
        <taxon>Helicobacter</taxon>
    </lineage>
</organism>
<name>A0ABZ3F3W1_9HELI</name>
<comment type="function">
    <text evidence="9">Catalyzes the conversion of GTP to 2,5-diamino-6-ribosylamino-4(3H)-pyrimidinone 5'-phosphate (DARP), formate and pyrophosphate.</text>
</comment>
<keyword evidence="12" id="KW-1185">Reference proteome</keyword>
<evidence type="ECO:0000256" key="2">
    <source>
        <dbReference type="ARBA" id="ARBA00022619"/>
    </source>
</evidence>
<dbReference type="RefSeq" id="WP_295701573.1">
    <property type="nucleotide sequence ID" value="NZ_CP145316.1"/>
</dbReference>
<evidence type="ECO:0000259" key="10">
    <source>
        <dbReference type="Pfam" id="PF00925"/>
    </source>
</evidence>
<dbReference type="SUPFAM" id="SSF142695">
    <property type="entry name" value="RibA-like"/>
    <property type="match status" value="1"/>
</dbReference>
<comment type="caution">
    <text evidence="9">Lacks conserved residue(s) required for the propagation of feature annotation.</text>
</comment>
<dbReference type="GO" id="GO:0003935">
    <property type="term" value="F:GTP cyclohydrolase II activity"/>
    <property type="evidence" value="ECO:0007669"/>
    <property type="project" value="UniProtKB-EC"/>
</dbReference>
<comment type="cofactor">
    <cofactor evidence="9">
        <name>Zn(2+)</name>
        <dbReference type="ChEBI" id="CHEBI:29105"/>
    </cofactor>
    <text evidence="9">Binds 1 zinc ion per subunit.</text>
</comment>
<evidence type="ECO:0000256" key="1">
    <source>
        <dbReference type="ARBA" id="ARBA00004853"/>
    </source>
</evidence>
<dbReference type="EC" id="3.5.4.25" evidence="9"/>
<reference evidence="11 12" key="1">
    <citation type="submission" date="2024-02" db="EMBL/GenBank/DDBJ databases">
        <title>Genome and pathogenicity analysis of Helicobacter mastomyrinus isolated from mice.</title>
        <authorList>
            <person name="Zhu L."/>
        </authorList>
    </citation>
    <scope>NUCLEOTIDE SEQUENCE [LARGE SCALE GENOMIC DNA]</scope>
    <source>
        <strain evidence="11 12">Hm-17</strain>
    </source>
</reference>
<keyword evidence="2 9" id="KW-0686">Riboflavin biosynthesis</keyword>
<comment type="catalytic activity">
    <reaction evidence="8 9">
        <text>GTP + 4 H2O = 2,5-diamino-6-hydroxy-4-(5-phosphoribosylamino)-pyrimidine + formate + 2 phosphate + 3 H(+)</text>
        <dbReference type="Rhea" id="RHEA:23704"/>
        <dbReference type="ChEBI" id="CHEBI:15377"/>
        <dbReference type="ChEBI" id="CHEBI:15378"/>
        <dbReference type="ChEBI" id="CHEBI:15740"/>
        <dbReference type="ChEBI" id="CHEBI:37565"/>
        <dbReference type="ChEBI" id="CHEBI:43474"/>
        <dbReference type="ChEBI" id="CHEBI:58614"/>
        <dbReference type="EC" id="3.5.4.25"/>
    </reaction>
</comment>
<dbReference type="PANTHER" id="PTHR21327">
    <property type="entry name" value="GTP CYCLOHYDROLASE II-RELATED"/>
    <property type="match status" value="1"/>
</dbReference>
<evidence type="ECO:0000313" key="11">
    <source>
        <dbReference type="EMBL" id="XAM17857.1"/>
    </source>
</evidence>
<dbReference type="InterPro" id="IPR000926">
    <property type="entry name" value="RibA"/>
</dbReference>
<dbReference type="NCBIfam" id="TIGR00505">
    <property type="entry name" value="ribA"/>
    <property type="match status" value="1"/>
</dbReference>
<evidence type="ECO:0000256" key="3">
    <source>
        <dbReference type="ARBA" id="ARBA00022723"/>
    </source>
</evidence>
<keyword evidence="5 9" id="KW-0378">Hydrolase</keyword>
<keyword evidence="3 9" id="KW-0479">Metal-binding</keyword>
<comment type="similarity">
    <text evidence="9">Belongs to the GTP cyclohydrolase II family.</text>
</comment>
<evidence type="ECO:0000256" key="4">
    <source>
        <dbReference type="ARBA" id="ARBA00022741"/>
    </source>
</evidence>
<feature type="active site" description="Proton acceptor" evidence="9">
    <location>
        <position position="128"/>
    </location>
</feature>
<feature type="binding site" evidence="9">
    <location>
        <position position="156"/>
    </location>
    <ligand>
        <name>GTP</name>
        <dbReference type="ChEBI" id="CHEBI:37565"/>
    </ligand>
</feature>
<dbReference type="Proteomes" id="UP001434737">
    <property type="component" value="Chromosome"/>
</dbReference>
<dbReference type="InterPro" id="IPR036144">
    <property type="entry name" value="RibA-like_sf"/>
</dbReference>
<feature type="binding site" evidence="9">
    <location>
        <begin position="50"/>
        <end position="54"/>
    </location>
    <ligand>
        <name>GTP</name>
        <dbReference type="ChEBI" id="CHEBI:37565"/>
    </ligand>
</feature>
<gene>
    <name evidence="9 11" type="primary">ribA</name>
    <name evidence="11" type="ORF">V3I05_09225</name>
</gene>
<feature type="binding site" evidence="9">
    <location>
        <position position="68"/>
    </location>
    <ligand>
        <name>Zn(2+)</name>
        <dbReference type="ChEBI" id="CHEBI:29105"/>
        <note>catalytic</note>
    </ligand>
</feature>
<dbReference type="NCBIfam" id="NF001591">
    <property type="entry name" value="PRK00393.1"/>
    <property type="match status" value="1"/>
</dbReference>
<evidence type="ECO:0000256" key="8">
    <source>
        <dbReference type="ARBA" id="ARBA00049295"/>
    </source>
</evidence>
<evidence type="ECO:0000313" key="12">
    <source>
        <dbReference type="Proteomes" id="UP001434737"/>
    </source>
</evidence>
<feature type="active site" description="Nucleophile" evidence="9">
    <location>
        <position position="130"/>
    </location>
</feature>
<feature type="binding site" evidence="9">
    <location>
        <position position="151"/>
    </location>
    <ligand>
        <name>GTP</name>
        <dbReference type="ChEBI" id="CHEBI:37565"/>
    </ligand>
</feature>
<feature type="binding site" evidence="9">
    <location>
        <position position="116"/>
    </location>
    <ligand>
        <name>GTP</name>
        <dbReference type="ChEBI" id="CHEBI:37565"/>
    </ligand>
</feature>
<evidence type="ECO:0000256" key="7">
    <source>
        <dbReference type="ARBA" id="ARBA00023134"/>
    </source>
</evidence>
<dbReference type="Gene3D" id="3.40.50.10990">
    <property type="entry name" value="GTP cyclohydrolase II"/>
    <property type="match status" value="1"/>
</dbReference>
<dbReference type="InterPro" id="IPR032677">
    <property type="entry name" value="GTP_cyclohydro_II"/>
</dbReference>
<feature type="binding site" evidence="9">
    <location>
        <position position="66"/>
    </location>
    <ligand>
        <name>Zn(2+)</name>
        <dbReference type="ChEBI" id="CHEBI:29105"/>
        <note>catalytic</note>
    </ligand>
</feature>
<keyword evidence="7 9" id="KW-0342">GTP-binding</keyword>
<feature type="binding site" evidence="9">
    <location>
        <position position="55"/>
    </location>
    <ligand>
        <name>Zn(2+)</name>
        <dbReference type="ChEBI" id="CHEBI:29105"/>
        <note>catalytic</note>
    </ligand>
</feature>
<feature type="domain" description="GTP cyclohydrolase II" evidence="10">
    <location>
        <begin position="8"/>
        <end position="163"/>
    </location>
</feature>
<evidence type="ECO:0000256" key="6">
    <source>
        <dbReference type="ARBA" id="ARBA00022833"/>
    </source>
</evidence>
<feature type="binding site" evidence="9">
    <location>
        <begin position="94"/>
        <end position="96"/>
    </location>
    <ligand>
        <name>GTP</name>
        <dbReference type="ChEBI" id="CHEBI:37565"/>
    </ligand>
</feature>
<sequence length="194" mass="21983">MEYEVSQQAKLPTRFGDFLAISFREYITKESSKEHLVVFTSHLGEIPLVRIHSECLTGDVFGSKKCDCGNELALAMEQIARNDEGGMLIYLRQEGRGIGLFNKINAYALQDKGYDTVEANHELGFESDLRTYEIVGEILKHFHLTQINLLTNNPRKINAIKPYAKVVRHSIITPTNPHNQGYLAVKKQKLGHLL</sequence>
<dbReference type="PANTHER" id="PTHR21327:SF18">
    <property type="entry name" value="3,4-DIHYDROXY-2-BUTANONE 4-PHOSPHATE SYNTHASE"/>
    <property type="match status" value="1"/>
</dbReference>
<proteinExistence type="inferred from homology"/>